<dbReference type="EMBL" id="LAZR01003184">
    <property type="protein sequence ID" value="KKN21038.1"/>
    <property type="molecule type" value="Genomic_DNA"/>
</dbReference>
<proteinExistence type="predicted"/>
<reference evidence="2" key="1">
    <citation type="journal article" date="2015" name="Nature">
        <title>Complex archaea that bridge the gap between prokaryotes and eukaryotes.</title>
        <authorList>
            <person name="Spang A."/>
            <person name="Saw J.H."/>
            <person name="Jorgensen S.L."/>
            <person name="Zaremba-Niedzwiedzka K."/>
            <person name="Martijn J."/>
            <person name="Lind A.E."/>
            <person name="van Eijk R."/>
            <person name="Schleper C."/>
            <person name="Guy L."/>
            <person name="Ettema T.J."/>
        </authorList>
    </citation>
    <scope>NUCLEOTIDE SEQUENCE</scope>
</reference>
<feature type="region of interest" description="Disordered" evidence="1">
    <location>
        <begin position="466"/>
        <end position="499"/>
    </location>
</feature>
<comment type="caution">
    <text evidence="2">The sequence shown here is derived from an EMBL/GenBank/DDBJ whole genome shotgun (WGS) entry which is preliminary data.</text>
</comment>
<accession>A0A0F9RUZ6</accession>
<dbReference type="Gene3D" id="3.30.420.280">
    <property type="match status" value="1"/>
</dbReference>
<evidence type="ECO:0008006" key="3">
    <source>
        <dbReference type="Google" id="ProtNLM"/>
    </source>
</evidence>
<sequence>MGRRPSARHHPVTPIPEGNFIPFRPRSYQRPLVQAFSIDMETKRPRTRHGIWVMHRRGGKDVTAALGVCLPAMAMLPGNYWHIFPKFAQAKKAIWHEEETFLDRFPPHWKPRRLETEMYVELTVPPHNKKARYYLLGADDTETVSKLVGTAPRGVTYSEAALMDETVRRLIRPALAENMGWELLISTPRGKNWFHKLWLMAMENPSWFAEPVITVEHTRRDSETDRTLGRYGEPVIPLEEIEEDRVAGMTAEEIDQEYYCSWEGYRIGTIYGDLLRHARAGGRIGRCPYDPRKPVGIMLDIGRSDLTAVWFYQVHASEIRFIDYWANRGETSTSTIRFLKEQKPYSYARIVLPHDAKEQRYQASESVVTEFRRAFRGHVVVSERFGVQAGINAVRKFFPRFYFDEVTCGAELGPNIPSGLDSMGNYRRKWDDERKTYSVDPVHDQFSHGADALRVGMMTFQEGLEFSEERGPPEPTKTDFQRMFHPSHPGTPRRARTLV</sequence>
<dbReference type="Gene3D" id="3.40.50.300">
    <property type="entry name" value="P-loop containing nucleotide triphosphate hydrolases"/>
    <property type="match status" value="1"/>
</dbReference>
<evidence type="ECO:0000256" key="1">
    <source>
        <dbReference type="SAM" id="MobiDB-lite"/>
    </source>
</evidence>
<evidence type="ECO:0000313" key="2">
    <source>
        <dbReference type="EMBL" id="KKN21038.1"/>
    </source>
</evidence>
<feature type="compositionally biased region" description="Basic and acidic residues" evidence="1">
    <location>
        <begin position="467"/>
        <end position="482"/>
    </location>
</feature>
<protein>
    <recommendedName>
        <fullName evidence="3">Terminase large subunit gp17-like C-terminal domain-containing protein</fullName>
    </recommendedName>
</protein>
<name>A0A0F9RUZ6_9ZZZZ</name>
<organism evidence="2">
    <name type="scientific">marine sediment metagenome</name>
    <dbReference type="NCBI Taxonomy" id="412755"/>
    <lineage>
        <taxon>unclassified sequences</taxon>
        <taxon>metagenomes</taxon>
        <taxon>ecological metagenomes</taxon>
    </lineage>
</organism>
<gene>
    <name evidence="2" type="ORF">LCGC14_0929360</name>
</gene>
<dbReference type="InterPro" id="IPR027417">
    <property type="entry name" value="P-loop_NTPase"/>
</dbReference>
<dbReference type="AlphaFoldDB" id="A0A0F9RUZ6"/>